<accession>A0A1H6WJA4</accession>
<dbReference type="STRING" id="322505.SAMN04487836_1364"/>
<dbReference type="AlphaFoldDB" id="A0A1H6WJA4"/>
<dbReference type="EMBL" id="FNYK01000068">
    <property type="protein sequence ID" value="SEJ17101.1"/>
    <property type="molecule type" value="Genomic_DNA"/>
</dbReference>
<name>A0A1H6WJA4_9FIRM</name>
<keyword evidence="2" id="KW-1185">Reference proteome</keyword>
<evidence type="ECO:0000313" key="2">
    <source>
        <dbReference type="Proteomes" id="UP000183028"/>
    </source>
</evidence>
<gene>
    <name evidence="1" type="ORF">SAMN04487834_10683</name>
</gene>
<organism evidence="1 2">
    <name type="scientific">Sharpea azabuensis</name>
    <dbReference type="NCBI Taxonomy" id="322505"/>
    <lineage>
        <taxon>Bacteria</taxon>
        <taxon>Bacillati</taxon>
        <taxon>Bacillota</taxon>
        <taxon>Erysipelotrichia</taxon>
        <taxon>Erysipelotrichales</taxon>
        <taxon>Coprobacillaceae</taxon>
        <taxon>Sharpea</taxon>
    </lineage>
</organism>
<dbReference type="OrthoDB" id="9878552at2"/>
<dbReference type="RefSeq" id="WP_074732676.1">
    <property type="nucleotide sequence ID" value="NZ_CACWHD010000018.1"/>
</dbReference>
<reference evidence="2" key="1">
    <citation type="submission" date="2016-10" db="EMBL/GenBank/DDBJ databases">
        <authorList>
            <person name="Varghese N."/>
        </authorList>
    </citation>
    <scope>NUCLEOTIDE SEQUENCE [LARGE SCALE GENOMIC DNA]</scope>
    <source>
        <strain evidence="2">DSM 20406</strain>
    </source>
</reference>
<evidence type="ECO:0000313" key="1">
    <source>
        <dbReference type="EMBL" id="SEJ17101.1"/>
    </source>
</evidence>
<proteinExistence type="predicted"/>
<sequence length="169" mass="19487">MEYIKGIETDAIIKEGYEIEPTCIRANVSANKMLSVIQHFLEMNGEENYDFALHVSLEHYHLSGMYKAMLLAMFEHMEDVLVNDGMSTFAITAANGDVLTKDLYNEMHVTSSKIVKRYKKIFEKENMKRHDDLEFLKDQDLEVKTKRYVMDDGTDIYAVVGALKMLGMK</sequence>
<dbReference type="eggNOG" id="ENOG502ZHN4">
    <property type="taxonomic scope" value="Bacteria"/>
</dbReference>
<protein>
    <submittedName>
        <fullName evidence="1">Uncharacterized protein</fullName>
    </submittedName>
</protein>
<dbReference type="Proteomes" id="UP000183028">
    <property type="component" value="Unassembled WGS sequence"/>
</dbReference>